<dbReference type="InterPro" id="IPR045340">
    <property type="entry name" value="DUF6533"/>
</dbReference>
<dbReference type="InParanoid" id="A0A286UTC7"/>
<comment type="caution">
    <text evidence="4">The sequence shown here is derived from an EMBL/GenBank/DDBJ whole genome shotgun (WGS) entry which is preliminary data.</text>
</comment>
<feature type="compositionally biased region" description="Polar residues" evidence="1">
    <location>
        <begin position="314"/>
        <end position="343"/>
    </location>
</feature>
<dbReference type="AlphaFoldDB" id="A0A286UTC7"/>
<sequence>MADTSNIPPAVQAQIDEAEYFIFVTQIFFCCMYSVVVWDWVTSLRREYKYIWRSKWTATKCSYLFCRYWVLVVVPFILFVFVTKHSQEECNRIFKVPVALATWNQAGAEVVLLIRTYAFFNRSTNLLILLSMGLGGVVSYQLYVIIAQMDPLPFISANTGPCLPQSKPHSAHILGFFMASLAFDTIATALTLWRSFQMRRAYGPNNSPLIQTFIREGVFYFVLISIANLVNGVFYLQPRQAMSAINIPLSIMFADVLACRMILDLRERGYEISQPTNATPSIPIQAYSDRAGGRNGHLEFGNISESDATRDTESSSTYNSNDPNTPKKSPSSARMPSLPFSSSRNGRGAGRGIRDGRFTPGSVLTTTIGSSIFAHSQNSQCSVPPVDLSSRGTVGTDVIRIDTSGNNVGGVQVLDGGNSVELKSFSSRYGSYDEHEYDRDRQEKLSPIGEESPISPRFRVPLSEHRTQTIQPPVDNESEERVKVDGDLEKAL</sequence>
<evidence type="ECO:0000256" key="1">
    <source>
        <dbReference type="SAM" id="MobiDB-lite"/>
    </source>
</evidence>
<evidence type="ECO:0000259" key="3">
    <source>
        <dbReference type="Pfam" id="PF20151"/>
    </source>
</evidence>
<dbReference type="STRING" id="2282107.A0A286UTC7"/>
<keyword evidence="2" id="KW-1133">Transmembrane helix</keyword>
<keyword evidence="2" id="KW-0472">Membrane</keyword>
<keyword evidence="5" id="KW-1185">Reference proteome</keyword>
<proteinExistence type="predicted"/>
<reference evidence="4 5" key="1">
    <citation type="journal article" date="2017" name="Mol. Ecol.">
        <title>Comparative and population genomic landscape of Phellinus noxius: A hypervariable fungus causing root rot in trees.</title>
        <authorList>
            <person name="Chung C.L."/>
            <person name="Lee T.J."/>
            <person name="Akiba M."/>
            <person name="Lee H.H."/>
            <person name="Kuo T.H."/>
            <person name="Liu D."/>
            <person name="Ke H.M."/>
            <person name="Yokoi T."/>
            <person name="Roa M.B."/>
            <person name="Lu M.J."/>
            <person name="Chang Y.Y."/>
            <person name="Ann P.J."/>
            <person name="Tsai J.N."/>
            <person name="Chen C.Y."/>
            <person name="Tzean S.S."/>
            <person name="Ota Y."/>
            <person name="Hattori T."/>
            <person name="Sahashi N."/>
            <person name="Liou R.F."/>
            <person name="Kikuchi T."/>
            <person name="Tsai I.J."/>
        </authorList>
    </citation>
    <scope>NUCLEOTIDE SEQUENCE [LARGE SCALE GENOMIC DNA]</scope>
    <source>
        <strain evidence="4 5">FFPRI411160</strain>
    </source>
</reference>
<keyword evidence="2" id="KW-0812">Transmembrane</keyword>
<feature type="domain" description="DUF6533" evidence="3">
    <location>
        <begin position="30"/>
        <end position="72"/>
    </location>
</feature>
<dbReference type="OrthoDB" id="2549021at2759"/>
<feature type="region of interest" description="Disordered" evidence="1">
    <location>
        <begin position="432"/>
        <end position="492"/>
    </location>
</feature>
<evidence type="ECO:0000256" key="2">
    <source>
        <dbReference type="SAM" id="Phobius"/>
    </source>
</evidence>
<dbReference type="Pfam" id="PF20151">
    <property type="entry name" value="DUF6533"/>
    <property type="match status" value="1"/>
</dbReference>
<evidence type="ECO:0000313" key="4">
    <source>
        <dbReference type="EMBL" id="PAV22715.1"/>
    </source>
</evidence>
<feature type="transmembrane region" description="Helical" evidence="2">
    <location>
        <begin position="173"/>
        <end position="196"/>
    </location>
</feature>
<accession>A0A286UTC7</accession>
<feature type="compositionally biased region" description="Basic and acidic residues" evidence="1">
    <location>
        <begin position="479"/>
        <end position="492"/>
    </location>
</feature>
<evidence type="ECO:0000313" key="5">
    <source>
        <dbReference type="Proteomes" id="UP000217199"/>
    </source>
</evidence>
<feature type="region of interest" description="Disordered" evidence="1">
    <location>
        <begin position="295"/>
        <end position="360"/>
    </location>
</feature>
<name>A0A286UTC7_9AGAM</name>
<feature type="transmembrane region" description="Helical" evidence="2">
    <location>
        <begin position="94"/>
        <end position="114"/>
    </location>
</feature>
<dbReference type="EMBL" id="NBII01000002">
    <property type="protein sequence ID" value="PAV22715.1"/>
    <property type="molecule type" value="Genomic_DNA"/>
</dbReference>
<feature type="transmembrane region" description="Helical" evidence="2">
    <location>
        <begin position="217"/>
        <end position="236"/>
    </location>
</feature>
<feature type="transmembrane region" description="Helical" evidence="2">
    <location>
        <begin position="62"/>
        <end position="82"/>
    </location>
</feature>
<protein>
    <recommendedName>
        <fullName evidence="3">DUF6533 domain-containing protein</fullName>
    </recommendedName>
</protein>
<feature type="compositionally biased region" description="Basic and acidic residues" evidence="1">
    <location>
        <begin position="432"/>
        <end position="444"/>
    </location>
</feature>
<feature type="transmembrane region" description="Helical" evidence="2">
    <location>
        <begin position="126"/>
        <end position="146"/>
    </location>
</feature>
<dbReference type="Proteomes" id="UP000217199">
    <property type="component" value="Unassembled WGS sequence"/>
</dbReference>
<gene>
    <name evidence="4" type="ORF">PNOK_0267200</name>
</gene>
<organism evidence="4 5">
    <name type="scientific">Pyrrhoderma noxium</name>
    <dbReference type="NCBI Taxonomy" id="2282107"/>
    <lineage>
        <taxon>Eukaryota</taxon>
        <taxon>Fungi</taxon>
        <taxon>Dikarya</taxon>
        <taxon>Basidiomycota</taxon>
        <taxon>Agaricomycotina</taxon>
        <taxon>Agaricomycetes</taxon>
        <taxon>Hymenochaetales</taxon>
        <taxon>Hymenochaetaceae</taxon>
        <taxon>Pyrrhoderma</taxon>
    </lineage>
</organism>
<feature type="transmembrane region" description="Helical" evidence="2">
    <location>
        <begin position="20"/>
        <end position="41"/>
    </location>
</feature>